<accession>A0A6M5YSQ8</accession>
<evidence type="ECO:0000313" key="2">
    <source>
        <dbReference type="Proteomes" id="UP000503447"/>
    </source>
</evidence>
<reference evidence="2" key="1">
    <citation type="submission" date="2020-05" db="EMBL/GenBank/DDBJ databases">
        <title>Frigoriglobus tundricola gen. nov., sp. nov., a psychrotolerant cellulolytic planctomycete of the family Gemmataceae with two divergent copies of 16S rRNA gene.</title>
        <authorList>
            <person name="Kulichevskaya I.S."/>
            <person name="Ivanova A.A."/>
            <person name="Naumoff D.G."/>
            <person name="Beletsky A.V."/>
            <person name="Rijpstra W.I.C."/>
            <person name="Sinninghe Damste J.S."/>
            <person name="Mardanov A.V."/>
            <person name="Ravin N.V."/>
            <person name="Dedysh S.N."/>
        </authorList>
    </citation>
    <scope>NUCLEOTIDE SEQUENCE [LARGE SCALE GENOMIC DNA]</scope>
    <source>
        <strain evidence="2">PL17</strain>
    </source>
</reference>
<organism evidence="1 2">
    <name type="scientific">Frigoriglobus tundricola</name>
    <dbReference type="NCBI Taxonomy" id="2774151"/>
    <lineage>
        <taxon>Bacteria</taxon>
        <taxon>Pseudomonadati</taxon>
        <taxon>Planctomycetota</taxon>
        <taxon>Planctomycetia</taxon>
        <taxon>Gemmatales</taxon>
        <taxon>Gemmataceae</taxon>
        <taxon>Frigoriglobus</taxon>
    </lineage>
</organism>
<dbReference type="KEGG" id="ftj:FTUN_4003"/>
<dbReference type="AlphaFoldDB" id="A0A6M5YSQ8"/>
<dbReference type="EMBL" id="CP053452">
    <property type="protein sequence ID" value="QJW96446.1"/>
    <property type="molecule type" value="Genomic_DNA"/>
</dbReference>
<keyword evidence="2" id="KW-1185">Reference proteome</keyword>
<dbReference type="Proteomes" id="UP000503447">
    <property type="component" value="Chromosome"/>
</dbReference>
<proteinExistence type="predicted"/>
<name>A0A6M5YSQ8_9BACT</name>
<evidence type="ECO:0000313" key="1">
    <source>
        <dbReference type="EMBL" id="QJW96446.1"/>
    </source>
</evidence>
<protein>
    <submittedName>
        <fullName evidence="1">Uncharacterized protein</fullName>
    </submittedName>
</protein>
<sequence length="39" mass="4367">MSVFVAQAFEPVLQGTQARKPVPRAEKPDRLAGFMYESN</sequence>
<gene>
    <name evidence="1" type="ORF">FTUN_4003</name>
</gene>